<dbReference type="EC" id="2.3.1.234" evidence="7"/>
<dbReference type="EMBL" id="JAPCHZ010000001">
    <property type="protein sequence ID" value="MCW4450983.1"/>
    <property type="molecule type" value="Genomic_DNA"/>
</dbReference>
<evidence type="ECO:0000256" key="4">
    <source>
        <dbReference type="ARBA" id="ARBA00023004"/>
    </source>
</evidence>
<dbReference type="NCBIfam" id="TIGR00329">
    <property type="entry name" value="gcp_kae1"/>
    <property type="match status" value="1"/>
</dbReference>
<dbReference type="Pfam" id="PF00814">
    <property type="entry name" value="TsaD"/>
    <property type="match status" value="1"/>
</dbReference>
<feature type="binding site" evidence="7">
    <location>
        <position position="116"/>
    </location>
    <ligand>
        <name>Fe cation</name>
        <dbReference type="ChEBI" id="CHEBI:24875"/>
    </ligand>
</feature>
<evidence type="ECO:0000259" key="8">
    <source>
        <dbReference type="Pfam" id="PF00814"/>
    </source>
</evidence>
<keyword evidence="1 7" id="KW-0808">Transferase</keyword>
<evidence type="ECO:0000256" key="7">
    <source>
        <dbReference type="HAMAP-Rule" id="MF_01445"/>
    </source>
</evidence>
<evidence type="ECO:0000256" key="5">
    <source>
        <dbReference type="ARBA" id="ARBA00023315"/>
    </source>
</evidence>
<dbReference type="PANTHER" id="PTHR11735:SF6">
    <property type="entry name" value="TRNA N6-ADENOSINE THREONYLCARBAMOYLTRANSFERASE, MITOCHONDRIAL"/>
    <property type="match status" value="1"/>
</dbReference>
<comment type="caution">
    <text evidence="9">The sequence shown here is derived from an EMBL/GenBank/DDBJ whole genome shotgun (WGS) entry which is preliminary data.</text>
</comment>
<comment type="catalytic activity">
    <reaction evidence="6 7">
        <text>L-threonylcarbamoyladenylate + adenosine(37) in tRNA = N(6)-L-threonylcarbamoyladenosine(37) in tRNA + AMP + H(+)</text>
        <dbReference type="Rhea" id="RHEA:37059"/>
        <dbReference type="Rhea" id="RHEA-COMP:10162"/>
        <dbReference type="Rhea" id="RHEA-COMP:10163"/>
        <dbReference type="ChEBI" id="CHEBI:15378"/>
        <dbReference type="ChEBI" id="CHEBI:73682"/>
        <dbReference type="ChEBI" id="CHEBI:74411"/>
        <dbReference type="ChEBI" id="CHEBI:74418"/>
        <dbReference type="ChEBI" id="CHEBI:456215"/>
        <dbReference type="EC" id="2.3.1.234"/>
    </reaction>
</comment>
<dbReference type="PROSITE" id="PS01016">
    <property type="entry name" value="GLYCOPROTEASE"/>
    <property type="match status" value="1"/>
</dbReference>
<evidence type="ECO:0000313" key="10">
    <source>
        <dbReference type="Proteomes" id="UP001209107"/>
    </source>
</evidence>
<dbReference type="InterPro" id="IPR000905">
    <property type="entry name" value="Gcp-like_dom"/>
</dbReference>
<feature type="binding site" evidence="7">
    <location>
        <position position="184"/>
    </location>
    <ligand>
        <name>substrate</name>
    </ligand>
</feature>
<dbReference type="InterPro" id="IPR022450">
    <property type="entry name" value="TsaD"/>
</dbReference>
<feature type="binding site" evidence="7">
    <location>
        <position position="171"/>
    </location>
    <ligand>
        <name>substrate</name>
    </ligand>
</feature>
<keyword evidence="5 7" id="KW-0012">Acyltransferase</keyword>
<dbReference type="HAMAP" id="MF_01445">
    <property type="entry name" value="TsaD"/>
    <property type="match status" value="1"/>
</dbReference>
<comment type="subcellular location">
    <subcellularLocation>
        <location evidence="7">Cytoplasm</location>
    </subcellularLocation>
</comment>
<dbReference type="PRINTS" id="PR00789">
    <property type="entry name" value="OSIALOPTASE"/>
</dbReference>
<evidence type="ECO:0000256" key="3">
    <source>
        <dbReference type="ARBA" id="ARBA00022723"/>
    </source>
</evidence>
<name>A0ABT3JJN0_9FLAO</name>
<keyword evidence="7" id="KW-0963">Cytoplasm</keyword>
<comment type="similarity">
    <text evidence="7">Belongs to the KAE1 / TsaD family.</text>
</comment>
<organism evidence="9 10">
    <name type="scientific">Kaistella yananensis</name>
    <dbReference type="NCBI Taxonomy" id="2989820"/>
    <lineage>
        <taxon>Bacteria</taxon>
        <taxon>Pseudomonadati</taxon>
        <taxon>Bacteroidota</taxon>
        <taxon>Flavobacteriia</taxon>
        <taxon>Flavobacteriales</taxon>
        <taxon>Weeksellaceae</taxon>
        <taxon>Chryseobacterium group</taxon>
        <taxon>Kaistella</taxon>
    </lineage>
</organism>
<keyword evidence="4 7" id="KW-0408">Iron</keyword>
<dbReference type="SUPFAM" id="SSF53067">
    <property type="entry name" value="Actin-like ATPase domain"/>
    <property type="match status" value="2"/>
</dbReference>
<dbReference type="Proteomes" id="UP001209107">
    <property type="component" value="Unassembled WGS sequence"/>
</dbReference>
<keyword evidence="10" id="KW-1185">Reference proteome</keyword>
<dbReference type="RefSeq" id="WP_265143206.1">
    <property type="nucleotide sequence ID" value="NZ_JAPCHZ010000001.1"/>
</dbReference>
<comment type="function">
    <text evidence="7">Required for the formation of a threonylcarbamoyl group on adenosine at position 37 (t(6)A37) in tRNAs that read codons beginning with adenine. Is involved in the transfer of the threonylcarbamoyl moiety of threonylcarbamoyl-AMP (TC-AMP) to the N6 group of A37, together with TsaE and TsaB. TsaD likely plays a direct catalytic role in this reaction.</text>
</comment>
<dbReference type="InterPro" id="IPR017860">
    <property type="entry name" value="Peptidase_M22_CS"/>
</dbReference>
<evidence type="ECO:0000313" key="9">
    <source>
        <dbReference type="EMBL" id="MCW4450983.1"/>
    </source>
</evidence>
<keyword evidence="2 7" id="KW-0819">tRNA processing</keyword>
<sequence>MSDSIILGIESSCDDTSAAIIQGNKILSNIAANQEIHNDYGGVVPELASRAHQQNIIPVVEKSLSKANIQQKDISAVGFTRGPGLLGSLLVGTSFAKSLAMSLNVPLIEVNHLQAHILAHFIDDANIMPPKFPFLCLTVSGGHTMIVLVKDYFDMEIIGKTIDDAAGEAFDKIGKIFNLDYPAGPIVDRLAKTGDKNSFKFNKPKLEQYDYSFSGIKTSVLYFIQKEVKKNPDFIKENLADLCASVQKSIVEILMDKLEKASKELNINEVAIAGGVSANSGLREAMQQNAEKLGWNIYIPKFEYTTDNAAMIAMVAKLKFDRGEFADLSVSATARYDIEEGFKQKSE</sequence>
<accession>A0ABT3JJN0</accession>
<dbReference type="GO" id="GO:0061711">
    <property type="term" value="F:tRNA N(6)-L-threonylcarbamoyladenine synthase activity"/>
    <property type="evidence" value="ECO:0007669"/>
    <property type="project" value="UniProtKB-EC"/>
</dbReference>
<dbReference type="PANTHER" id="PTHR11735">
    <property type="entry name" value="TRNA N6-ADENOSINE THREONYLCARBAMOYLTRANSFERASE"/>
    <property type="match status" value="1"/>
</dbReference>
<dbReference type="InterPro" id="IPR043129">
    <property type="entry name" value="ATPase_NBD"/>
</dbReference>
<feature type="binding site" evidence="7">
    <location>
        <position position="112"/>
    </location>
    <ligand>
        <name>Fe cation</name>
        <dbReference type="ChEBI" id="CHEBI:24875"/>
    </ligand>
</feature>
<protein>
    <recommendedName>
        <fullName evidence="7">tRNA N6-adenosine threonylcarbamoyltransferase</fullName>
        <ecNumber evidence="7">2.3.1.234</ecNumber>
    </recommendedName>
    <alternativeName>
        <fullName evidence="7">N6-L-threonylcarbamoyladenine synthase</fullName>
        <shortName evidence="7">t(6)A synthase</shortName>
    </alternativeName>
    <alternativeName>
        <fullName evidence="7">t(6)A37 threonylcarbamoyladenosine biosynthesis protein TsaD</fullName>
    </alternativeName>
    <alternativeName>
        <fullName evidence="7">tRNA threonylcarbamoyladenosine biosynthesis protein TsaD</fullName>
    </alternativeName>
</protein>
<feature type="binding site" evidence="7">
    <location>
        <position position="188"/>
    </location>
    <ligand>
        <name>substrate</name>
    </ligand>
</feature>
<feature type="binding site" evidence="7">
    <location>
        <begin position="138"/>
        <end position="142"/>
    </location>
    <ligand>
        <name>substrate</name>
    </ligand>
</feature>
<dbReference type="NCBIfam" id="TIGR03723">
    <property type="entry name" value="T6A_TsaD_YgjD"/>
    <property type="match status" value="1"/>
</dbReference>
<dbReference type="Gene3D" id="3.30.420.40">
    <property type="match status" value="2"/>
</dbReference>
<feature type="binding site" evidence="7">
    <location>
        <position position="279"/>
    </location>
    <ligand>
        <name>substrate</name>
    </ligand>
</feature>
<dbReference type="CDD" id="cd24133">
    <property type="entry name" value="ASKHA_NBD_TsaD_bac"/>
    <property type="match status" value="1"/>
</dbReference>
<feature type="binding site" evidence="7">
    <location>
        <position position="307"/>
    </location>
    <ligand>
        <name>Fe cation</name>
        <dbReference type="ChEBI" id="CHEBI:24875"/>
    </ligand>
</feature>
<feature type="domain" description="Gcp-like" evidence="8">
    <location>
        <begin position="25"/>
        <end position="313"/>
    </location>
</feature>
<keyword evidence="3 7" id="KW-0479">Metal-binding</keyword>
<evidence type="ECO:0000256" key="2">
    <source>
        <dbReference type="ARBA" id="ARBA00022694"/>
    </source>
</evidence>
<gene>
    <name evidence="7 9" type="primary">tsaD</name>
    <name evidence="9" type="ORF">OK344_02035</name>
</gene>
<comment type="cofactor">
    <cofactor evidence="7">
        <name>Fe(2+)</name>
        <dbReference type="ChEBI" id="CHEBI:29033"/>
    </cofactor>
    <text evidence="7">Binds 1 Fe(2+) ion per subunit.</text>
</comment>
<evidence type="ECO:0000256" key="6">
    <source>
        <dbReference type="ARBA" id="ARBA00048117"/>
    </source>
</evidence>
<proteinExistence type="inferred from homology"/>
<evidence type="ECO:0000256" key="1">
    <source>
        <dbReference type="ARBA" id="ARBA00022679"/>
    </source>
</evidence>
<reference evidence="9 10" key="1">
    <citation type="submission" date="2022-10" db="EMBL/GenBank/DDBJ databases">
        <title>Kaistella sp. BT-6-1-3.</title>
        <authorList>
            <person name="Ai J."/>
            <person name="Deng Z."/>
        </authorList>
    </citation>
    <scope>NUCLEOTIDE SEQUENCE [LARGE SCALE GENOMIC DNA]</scope>
    <source>
        <strain evidence="9 10">BT6-1-3</strain>
    </source>
</reference>
<dbReference type="InterPro" id="IPR017861">
    <property type="entry name" value="KAE1/TsaD"/>
</dbReference>